<dbReference type="InterPro" id="IPR013783">
    <property type="entry name" value="Ig-like_fold"/>
</dbReference>
<dbReference type="InterPro" id="IPR036179">
    <property type="entry name" value="Ig-like_dom_sf"/>
</dbReference>
<dbReference type="PANTHER" id="PTHR11422">
    <property type="entry name" value="T-CELL SURFACE GLYCOPROTEIN CD4"/>
    <property type="match status" value="1"/>
</dbReference>
<dbReference type="InterPro" id="IPR007110">
    <property type="entry name" value="Ig-like_dom"/>
</dbReference>
<comment type="caution">
    <text evidence="3">The sequence shown here is derived from an EMBL/GenBank/DDBJ whole genome shotgun (WGS) entry which is preliminary data.</text>
</comment>
<organism evidence="3 4">
    <name type="scientific">Goodea atripinnis</name>
    <dbReference type="NCBI Taxonomy" id="208336"/>
    <lineage>
        <taxon>Eukaryota</taxon>
        <taxon>Metazoa</taxon>
        <taxon>Chordata</taxon>
        <taxon>Craniata</taxon>
        <taxon>Vertebrata</taxon>
        <taxon>Euteleostomi</taxon>
        <taxon>Actinopterygii</taxon>
        <taxon>Neopterygii</taxon>
        <taxon>Teleostei</taxon>
        <taxon>Neoteleostei</taxon>
        <taxon>Acanthomorphata</taxon>
        <taxon>Ovalentaria</taxon>
        <taxon>Atherinomorphae</taxon>
        <taxon>Cyprinodontiformes</taxon>
        <taxon>Goodeidae</taxon>
        <taxon>Goodea</taxon>
    </lineage>
</organism>
<evidence type="ECO:0000313" key="4">
    <source>
        <dbReference type="Proteomes" id="UP001476798"/>
    </source>
</evidence>
<feature type="signal peptide" evidence="1">
    <location>
        <begin position="1"/>
        <end position="23"/>
    </location>
</feature>
<evidence type="ECO:0000256" key="1">
    <source>
        <dbReference type="SAM" id="SignalP"/>
    </source>
</evidence>
<feature type="domain" description="Ig-like" evidence="2">
    <location>
        <begin position="113"/>
        <end position="218"/>
    </location>
</feature>
<proteinExistence type="predicted"/>
<gene>
    <name evidence="3" type="ORF">GOODEAATRI_015860</name>
</gene>
<dbReference type="EMBL" id="JAHRIO010081157">
    <property type="protein sequence ID" value="MEQ2185204.1"/>
    <property type="molecule type" value="Genomic_DNA"/>
</dbReference>
<keyword evidence="4" id="KW-1185">Reference proteome</keyword>
<dbReference type="Gene3D" id="2.60.40.10">
    <property type="entry name" value="Immunoglobulins"/>
    <property type="match status" value="1"/>
</dbReference>
<accession>A0ABV0PP12</accession>
<evidence type="ECO:0000259" key="2">
    <source>
        <dbReference type="PROSITE" id="PS50835"/>
    </source>
</evidence>
<dbReference type="Proteomes" id="UP001476798">
    <property type="component" value="Unassembled WGS sequence"/>
</dbReference>
<protein>
    <recommendedName>
        <fullName evidence="2">Ig-like domain-containing protein</fullName>
    </recommendedName>
</protein>
<keyword evidence="1" id="KW-0732">Signal</keyword>
<sequence>MMGFQILTRVLLFSSLFQTGVRSVKDSVFVYSRLNGDTLLPCTKLASADCSAITWTFFRGGQVRYSKEVIRGQVNLNSDKSNRISVMSNCSLVLHDLIVEDAGSYVCLENQEPLSDIYLSLLGISSVSPVTELRPGGILILTCILFTYYDAGSCKSYSNMISIYWLDQDGKQLPKDKRRYMLTENTRCNVTLATTLQTEDNNRKWRCQVDTKENKKVAFLDFKSSFLFQNDHKDQIVQPSVTKEGPVELPISRIIPHEEAPTKKLRLSKPSKSAALHIDLCKATNSTDALQYLLQFARKPVEAESVEGVIRILLEHYYKEESGKSRTSSVTTSQTRTLEYALRPSKPW</sequence>
<name>A0ABV0PP12_9TELE</name>
<dbReference type="PANTHER" id="PTHR11422:SF5">
    <property type="entry name" value="DIVERSE IMMUNOGLOBULIN DOMAIN-CONTAINING PROTEIN 1.1 ISOFORM X1-RELATED"/>
    <property type="match status" value="1"/>
</dbReference>
<dbReference type="PROSITE" id="PS50835">
    <property type="entry name" value="IG_LIKE"/>
    <property type="match status" value="1"/>
</dbReference>
<evidence type="ECO:0000313" key="3">
    <source>
        <dbReference type="EMBL" id="MEQ2185204.1"/>
    </source>
</evidence>
<dbReference type="SUPFAM" id="SSF48726">
    <property type="entry name" value="Immunoglobulin"/>
    <property type="match status" value="1"/>
</dbReference>
<reference evidence="3 4" key="1">
    <citation type="submission" date="2021-06" db="EMBL/GenBank/DDBJ databases">
        <authorList>
            <person name="Palmer J.M."/>
        </authorList>
    </citation>
    <scope>NUCLEOTIDE SEQUENCE [LARGE SCALE GENOMIC DNA]</scope>
    <source>
        <strain evidence="3 4">GA_2019</strain>
        <tissue evidence="3">Muscle</tissue>
    </source>
</reference>
<feature type="chain" id="PRO_5046749487" description="Ig-like domain-containing protein" evidence="1">
    <location>
        <begin position="24"/>
        <end position="348"/>
    </location>
</feature>